<organism evidence="2 3">
    <name type="scientific">Steinernema carpocapsae</name>
    <name type="common">Entomopathogenic nematode</name>
    <dbReference type="NCBI Taxonomy" id="34508"/>
    <lineage>
        <taxon>Eukaryota</taxon>
        <taxon>Metazoa</taxon>
        <taxon>Ecdysozoa</taxon>
        <taxon>Nematoda</taxon>
        <taxon>Chromadorea</taxon>
        <taxon>Rhabditida</taxon>
        <taxon>Tylenchina</taxon>
        <taxon>Panagrolaimomorpha</taxon>
        <taxon>Strongyloidoidea</taxon>
        <taxon>Steinernematidae</taxon>
        <taxon>Steinernema</taxon>
    </lineage>
</organism>
<gene>
    <name evidence="2" type="ORF">L596_011271</name>
</gene>
<reference evidence="2 3" key="1">
    <citation type="journal article" date="2015" name="Genome Biol.">
        <title>Comparative genomics of Steinernema reveals deeply conserved gene regulatory networks.</title>
        <authorList>
            <person name="Dillman A.R."/>
            <person name="Macchietto M."/>
            <person name="Porter C.F."/>
            <person name="Rogers A."/>
            <person name="Williams B."/>
            <person name="Antoshechkin I."/>
            <person name="Lee M.M."/>
            <person name="Goodwin Z."/>
            <person name="Lu X."/>
            <person name="Lewis E.E."/>
            <person name="Goodrich-Blair H."/>
            <person name="Stock S.P."/>
            <person name="Adams B.J."/>
            <person name="Sternberg P.W."/>
            <person name="Mortazavi A."/>
        </authorList>
    </citation>
    <scope>NUCLEOTIDE SEQUENCE [LARGE SCALE GENOMIC DNA]</scope>
    <source>
        <strain evidence="2 3">ALL</strain>
    </source>
</reference>
<feature type="transmembrane region" description="Helical" evidence="1">
    <location>
        <begin position="219"/>
        <end position="241"/>
    </location>
</feature>
<keyword evidence="1" id="KW-0812">Transmembrane</keyword>
<keyword evidence="1" id="KW-0472">Membrane</keyword>
<protein>
    <submittedName>
        <fullName evidence="2">Uncharacterized protein</fullName>
    </submittedName>
</protein>
<dbReference type="AlphaFoldDB" id="A0A4U5NTU2"/>
<accession>A0A4U5NTU2</accession>
<dbReference type="EMBL" id="AZBU02000003">
    <property type="protein sequence ID" value="TKR86746.1"/>
    <property type="molecule type" value="Genomic_DNA"/>
</dbReference>
<name>A0A4U5NTU2_STECR</name>
<sequence>MDRRESGCAYGVSRFAPSPSTFAGVRMASVDARLHEANLRAQIQENFIFFAKLFGFTLSVIGVILVLLDVTKIILLWRFLLHFEHRLGQIVHVFYSFSALLFGLSFFYSLVETTRTVLQIVTFSIVVVLLTTLLFPSDSSFMKNISHAVQLSRLQQHSIWKELIPESGELGRDLIVSESANRLVRILSAFSLTHQLHPLGIQDVSMVPSDYLLTIQYCLVTHAALSLLFFTVLLFAFRYFFQMLDVLQ</sequence>
<reference evidence="2 3" key="2">
    <citation type="journal article" date="2019" name="G3 (Bethesda)">
        <title>Hybrid Assembly of the Genome of the Entomopathogenic Nematode Steinernema carpocapsae Identifies the X-Chromosome.</title>
        <authorList>
            <person name="Serra L."/>
            <person name="Macchietto M."/>
            <person name="Macias-Munoz A."/>
            <person name="McGill C.J."/>
            <person name="Rodriguez I.M."/>
            <person name="Rodriguez B."/>
            <person name="Murad R."/>
            <person name="Mortazavi A."/>
        </authorList>
    </citation>
    <scope>NUCLEOTIDE SEQUENCE [LARGE SCALE GENOMIC DNA]</scope>
    <source>
        <strain evidence="2 3">ALL</strain>
    </source>
</reference>
<evidence type="ECO:0000313" key="2">
    <source>
        <dbReference type="EMBL" id="TKR86746.1"/>
    </source>
</evidence>
<dbReference type="OrthoDB" id="5790564at2759"/>
<dbReference type="Proteomes" id="UP000298663">
    <property type="component" value="Unassembled WGS sequence"/>
</dbReference>
<keyword evidence="3" id="KW-1185">Reference proteome</keyword>
<comment type="caution">
    <text evidence="2">The sequence shown here is derived from an EMBL/GenBank/DDBJ whole genome shotgun (WGS) entry which is preliminary data.</text>
</comment>
<evidence type="ECO:0000313" key="3">
    <source>
        <dbReference type="Proteomes" id="UP000298663"/>
    </source>
</evidence>
<feature type="transmembrane region" description="Helical" evidence="1">
    <location>
        <begin position="47"/>
        <end position="70"/>
    </location>
</feature>
<feature type="transmembrane region" description="Helical" evidence="1">
    <location>
        <begin position="90"/>
        <end position="111"/>
    </location>
</feature>
<keyword evidence="1" id="KW-1133">Transmembrane helix</keyword>
<proteinExistence type="predicted"/>
<evidence type="ECO:0000256" key="1">
    <source>
        <dbReference type="SAM" id="Phobius"/>
    </source>
</evidence>
<feature type="transmembrane region" description="Helical" evidence="1">
    <location>
        <begin position="117"/>
        <end position="135"/>
    </location>
</feature>